<dbReference type="PANTHER" id="PTHR42873:SF1">
    <property type="entry name" value="S-ADENOSYLMETHIONINE-DEPENDENT METHYLTRANSFERASE DOMAIN-CONTAINING PROTEIN"/>
    <property type="match status" value="1"/>
</dbReference>
<feature type="domain" description="S-adenosylmethionine-dependent methyltransferase" evidence="4">
    <location>
        <begin position="164"/>
        <end position="322"/>
    </location>
</feature>
<sequence length="373" mass="40796">MIRLNQPFSDIRLAHPWVDGAMLEANDAANATAQDLVSVDGTMLGSGILDTRDPLAAWRRFSWAEGVAFDENYIAQTLQESFGRRPDEPCLRLVNSDADYLPGLIVDQYYDLLVVQAENAAIDGQLKFIVEVLKESFKPQEIVLLNDSPSRQNFGLSCYRATASGNNLKGRWIEIDELAYRLDLLNPDKAGYFLDQREQQALVGSLCDGRSVLDGFAHSGGFAMQAIRSGAESAVAVESNELFAKGLGATVQKNGLPIEVLHTTVETVFERCDPGAFDAIILDPPASEQYDIHGLASLHQKAFQILPTGGLLATYCRDTSVGAAEFDQMVSAAAALSGREGRIFARISQPFDFPVLLNLPESRRLKGLILQVE</sequence>
<dbReference type="GO" id="GO:0008168">
    <property type="term" value="F:methyltransferase activity"/>
    <property type="evidence" value="ECO:0007669"/>
    <property type="project" value="UniProtKB-KW"/>
</dbReference>
<dbReference type="Proteomes" id="UP000000925">
    <property type="component" value="Chromosome"/>
</dbReference>
<gene>
    <name evidence="5" type="ordered locus">Caka_0246</name>
</gene>
<evidence type="ECO:0000256" key="2">
    <source>
        <dbReference type="ARBA" id="ARBA00022679"/>
    </source>
</evidence>
<keyword evidence="6" id="KW-1185">Reference proteome</keyword>
<name>D5ELU7_CORAD</name>
<dbReference type="Gene3D" id="3.40.50.150">
    <property type="entry name" value="Vaccinia Virus protein VP39"/>
    <property type="match status" value="1"/>
</dbReference>
<dbReference type="KEGG" id="caa:Caka_0246"/>
<keyword evidence="1 5" id="KW-0489">Methyltransferase</keyword>
<dbReference type="HOGENOM" id="CLU_014042_0_0_0"/>
<dbReference type="InterPro" id="IPR019614">
    <property type="entry name" value="SAM-dep_methyl-trfase"/>
</dbReference>
<dbReference type="Gene3D" id="3.30.750.80">
    <property type="entry name" value="RNA methyltransferase domain (HRMD) like"/>
    <property type="match status" value="1"/>
</dbReference>
<reference evidence="5 6" key="1">
    <citation type="journal article" date="2010" name="Stand. Genomic Sci.">
        <title>Complete genome sequence of Coraliomargarita akajimensis type strain (04OKA010-24).</title>
        <authorList>
            <person name="Mavromatis K."/>
            <person name="Abt B."/>
            <person name="Brambilla E."/>
            <person name="Lapidus A."/>
            <person name="Copeland A."/>
            <person name="Deshpande S."/>
            <person name="Nolan M."/>
            <person name="Lucas S."/>
            <person name="Tice H."/>
            <person name="Cheng J.F."/>
            <person name="Han C."/>
            <person name="Detter J.C."/>
            <person name="Woyke T."/>
            <person name="Goodwin L."/>
            <person name="Pitluck S."/>
            <person name="Held B."/>
            <person name="Brettin T."/>
            <person name="Tapia R."/>
            <person name="Ivanova N."/>
            <person name="Mikhailova N."/>
            <person name="Pati A."/>
            <person name="Liolios K."/>
            <person name="Chen A."/>
            <person name="Palaniappan K."/>
            <person name="Land M."/>
            <person name="Hauser L."/>
            <person name="Chang Y.J."/>
            <person name="Jeffries C.D."/>
            <person name="Rohde M."/>
            <person name="Goker M."/>
            <person name="Bristow J."/>
            <person name="Eisen J.A."/>
            <person name="Markowitz V."/>
            <person name="Hugenholtz P."/>
            <person name="Klenk H.P."/>
            <person name="Kyrpides N.C."/>
        </authorList>
    </citation>
    <scope>NUCLEOTIDE SEQUENCE [LARGE SCALE GENOMIC DNA]</scope>
    <source>
        <strain evidence="6">DSM 45221 / IAM 15411 / JCM 23193 / KCTC 12865</strain>
    </source>
</reference>
<dbReference type="OrthoDB" id="9805492at2"/>
<dbReference type="eggNOG" id="COG1092">
    <property type="taxonomic scope" value="Bacteria"/>
</dbReference>
<dbReference type="PANTHER" id="PTHR42873">
    <property type="entry name" value="RIBOSOMAL RNA LARGE SUBUNIT METHYLTRANSFERASE"/>
    <property type="match status" value="1"/>
</dbReference>
<dbReference type="AlphaFoldDB" id="D5ELU7"/>
<dbReference type="InterPro" id="IPR029063">
    <property type="entry name" value="SAM-dependent_MTases_sf"/>
</dbReference>
<dbReference type="STRING" id="583355.Caka_0246"/>
<accession>D5ELU7</accession>
<evidence type="ECO:0000313" key="5">
    <source>
        <dbReference type="EMBL" id="ADE53272.1"/>
    </source>
</evidence>
<protein>
    <submittedName>
        <fullName evidence="5">Putative SAM-dependent methyltransferase</fullName>
    </submittedName>
</protein>
<dbReference type="Pfam" id="PF10672">
    <property type="entry name" value="Methyltrans_SAM"/>
    <property type="match status" value="1"/>
</dbReference>
<dbReference type="EMBL" id="CP001998">
    <property type="protein sequence ID" value="ADE53272.1"/>
    <property type="molecule type" value="Genomic_DNA"/>
</dbReference>
<dbReference type="GO" id="GO:0032259">
    <property type="term" value="P:methylation"/>
    <property type="evidence" value="ECO:0007669"/>
    <property type="project" value="UniProtKB-KW"/>
</dbReference>
<dbReference type="CDD" id="cd11572">
    <property type="entry name" value="RlmI_M_like"/>
    <property type="match status" value="1"/>
</dbReference>
<keyword evidence="3" id="KW-0949">S-adenosyl-L-methionine</keyword>
<evidence type="ECO:0000313" key="6">
    <source>
        <dbReference type="Proteomes" id="UP000000925"/>
    </source>
</evidence>
<keyword evidence="2 5" id="KW-0808">Transferase</keyword>
<evidence type="ECO:0000256" key="3">
    <source>
        <dbReference type="ARBA" id="ARBA00022691"/>
    </source>
</evidence>
<evidence type="ECO:0000259" key="4">
    <source>
        <dbReference type="Pfam" id="PF10672"/>
    </source>
</evidence>
<organism evidence="5 6">
    <name type="scientific">Coraliomargarita akajimensis (strain DSM 45221 / IAM 15411 / JCM 23193 / KCTC 12865 / 04OKA010-24)</name>
    <dbReference type="NCBI Taxonomy" id="583355"/>
    <lineage>
        <taxon>Bacteria</taxon>
        <taxon>Pseudomonadati</taxon>
        <taxon>Verrucomicrobiota</taxon>
        <taxon>Opitutia</taxon>
        <taxon>Puniceicoccales</taxon>
        <taxon>Coraliomargaritaceae</taxon>
        <taxon>Coraliomargarita</taxon>
    </lineage>
</organism>
<dbReference type="RefSeq" id="WP_013041998.1">
    <property type="nucleotide sequence ID" value="NC_014008.1"/>
</dbReference>
<dbReference type="SUPFAM" id="SSF53335">
    <property type="entry name" value="S-adenosyl-L-methionine-dependent methyltransferases"/>
    <property type="match status" value="1"/>
</dbReference>
<proteinExistence type="predicted"/>
<evidence type="ECO:0000256" key="1">
    <source>
        <dbReference type="ARBA" id="ARBA00022603"/>
    </source>
</evidence>
<dbReference type="CDD" id="cd02440">
    <property type="entry name" value="AdoMet_MTases"/>
    <property type="match status" value="1"/>
</dbReference>